<keyword evidence="8 12" id="KW-0472">Membrane</keyword>
<evidence type="ECO:0000256" key="3">
    <source>
        <dbReference type="ARBA" id="ARBA00022519"/>
    </source>
</evidence>
<comment type="activity regulation">
    <text evidence="12">Na(+) is not transported, but it plays an essential structural role and its presence is essential for fluoride channel function.</text>
</comment>
<keyword evidence="5 12" id="KW-1133">Transmembrane helix</keyword>
<comment type="function">
    <text evidence="12">Fluoride-specific ion channel. Important for reducing fluoride concentration in the cell, thus reducing its toxicity.</text>
</comment>
<evidence type="ECO:0000313" key="13">
    <source>
        <dbReference type="EMBL" id="WVX66809.1"/>
    </source>
</evidence>
<feature type="transmembrane region" description="Helical" evidence="12">
    <location>
        <begin position="99"/>
        <end position="120"/>
    </location>
</feature>
<evidence type="ECO:0000256" key="9">
    <source>
        <dbReference type="ARBA" id="ARBA00023303"/>
    </source>
</evidence>
<evidence type="ECO:0000256" key="1">
    <source>
        <dbReference type="ARBA" id="ARBA00004651"/>
    </source>
</evidence>
<accession>A0ABZ2C7P0</accession>
<keyword evidence="7 12" id="KW-0406">Ion transport</keyword>
<dbReference type="HAMAP" id="MF_00454">
    <property type="entry name" value="FluC"/>
    <property type="match status" value="1"/>
</dbReference>
<feature type="transmembrane region" description="Helical" evidence="12">
    <location>
        <begin position="73"/>
        <end position="93"/>
    </location>
</feature>
<keyword evidence="14" id="KW-1185">Reference proteome</keyword>
<evidence type="ECO:0000256" key="4">
    <source>
        <dbReference type="ARBA" id="ARBA00022692"/>
    </source>
</evidence>
<evidence type="ECO:0000313" key="14">
    <source>
        <dbReference type="Proteomes" id="UP001330434"/>
    </source>
</evidence>
<protein>
    <recommendedName>
        <fullName evidence="12">Fluoride-specific ion channel FluC</fullName>
    </recommendedName>
</protein>
<evidence type="ECO:0000256" key="6">
    <source>
        <dbReference type="ARBA" id="ARBA00023053"/>
    </source>
</evidence>
<dbReference type="EMBL" id="CP133270">
    <property type="protein sequence ID" value="WVX66809.1"/>
    <property type="molecule type" value="Genomic_DNA"/>
</dbReference>
<evidence type="ECO:0000256" key="12">
    <source>
        <dbReference type="HAMAP-Rule" id="MF_00454"/>
    </source>
</evidence>
<dbReference type="NCBIfam" id="TIGR00494">
    <property type="entry name" value="crcB"/>
    <property type="match status" value="1"/>
</dbReference>
<proteinExistence type="inferred from homology"/>
<dbReference type="Pfam" id="PF02537">
    <property type="entry name" value="CRCB"/>
    <property type="match status" value="1"/>
</dbReference>
<keyword evidence="12" id="KW-0479">Metal-binding</keyword>
<dbReference type="InterPro" id="IPR003691">
    <property type="entry name" value="FluC"/>
</dbReference>
<comment type="similarity">
    <text evidence="10 12">Belongs to the fluoride channel Fluc/FEX (TC 1.A.43) family.</text>
</comment>
<keyword evidence="12" id="KW-0813">Transport</keyword>
<keyword evidence="3" id="KW-0997">Cell inner membrane</keyword>
<sequence>MSLIHYLIIGSGGALGAVSRVVLTKALPETVLTSFPLQIFVVNVLGCFVMGLLVELMALYWSTHLHLRSFITTGFLGGFTTFSAFALEVGLLVEKNMHGWAIFYAILSVTLSLLAFFMGMKLVRWV</sequence>
<evidence type="ECO:0000256" key="5">
    <source>
        <dbReference type="ARBA" id="ARBA00022989"/>
    </source>
</evidence>
<keyword evidence="2 12" id="KW-1003">Cell membrane</keyword>
<evidence type="ECO:0000256" key="2">
    <source>
        <dbReference type="ARBA" id="ARBA00022475"/>
    </source>
</evidence>
<comment type="catalytic activity">
    <reaction evidence="11">
        <text>fluoride(in) = fluoride(out)</text>
        <dbReference type="Rhea" id="RHEA:76159"/>
        <dbReference type="ChEBI" id="CHEBI:17051"/>
    </reaction>
    <physiologicalReaction direction="left-to-right" evidence="11">
        <dbReference type="Rhea" id="RHEA:76160"/>
    </physiologicalReaction>
</comment>
<organism evidence="13 14">
    <name type="scientific">Candidatus Bealeia paramacronuclearis</name>
    <dbReference type="NCBI Taxonomy" id="1921001"/>
    <lineage>
        <taxon>Bacteria</taxon>
        <taxon>Pseudomonadati</taxon>
        <taxon>Pseudomonadota</taxon>
        <taxon>Alphaproteobacteria</taxon>
        <taxon>Holosporales</taxon>
        <taxon>Holosporaceae</taxon>
        <taxon>Candidatus Bealeia</taxon>
    </lineage>
</organism>
<evidence type="ECO:0000256" key="8">
    <source>
        <dbReference type="ARBA" id="ARBA00023136"/>
    </source>
</evidence>
<feature type="binding site" evidence="12">
    <location>
        <position position="77"/>
    </location>
    <ligand>
        <name>Na(+)</name>
        <dbReference type="ChEBI" id="CHEBI:29101"/>
        <note>structural</note>
    </ligand>
</feature>
<feature type="transmembrane region" description="Helical" evidence="12">
    <location>
        <begin position="40"/>
        <end position="61"/>
    </location>
</feature>
<gene>
    <name evidence="12" type="primary">fluC</name>
    <name evidence="12" type="synonym">crcB</name>
    <name evidence="13" type="ORF">Bealeia1_00996</name>
</gene>
<keyword evidence="9 12" id="KW-0407">Ion channel</keyword>
<dbReference type="Proteomes" id="UP001330434">
    <property type="component" value="Chromosome"/>
</dbReference>
<dbReference type="RefSeq" id="WP_331255631.1">
    <property type="nucleotide sequence ID" value="NZ_CP133270.1"/>
</dbReference>
<dbReference type="PANTHER" id="PTHR28259:SF1">
    <property type="entry name" value="FLUORIDE EXPORT PROTEIN 1-RELATED"/>
    <property type="match status" value="1"/>
</dbReference>
<evidence type="ECO:0000256" key="7">
    <source>
        <dbReference type="ARBA" id="ARBA00023065"/>
    </source>
</evidence>
<keyword evidence="6 12" id="KW-0915">Sodium</keyword>
<dbReference type="PANTHER" id="PTHR28259">
    <property type="entry name" value="FLUORIDE EXPORT PROTEIN 1-RELATED"/>
    <property type="match status" value="1"/>
</dbReference>
<keyword evidence="4 12" id="KW-0812">Transmembrane</keyword>
<comment type="subcellular location">
    <subcellularLocation>
        <location evidence="1 12">Cell membrane</location>
        <topology evidence="1 12">Multi-pass membrane protein</topology>
    </subcellularLocation>
</comment>
<evidence type="ECO:0000256" key="10">
    <source>
        <dbReference type="ARBA" id="ARBA00035120"/>
    </source>
</evidence>
<name>A0ABZ2C7P0_9PROT</name>
<reference evidence="13 14" key="1">
    <citation type="journal article" date="2024" name="Environ. Microbiol.">
        <title>Novel evolutionary insights on the interactions of the Holosporales (Alphaproteobacteria) with eukaryotic hosts from comparative genomics.</title>
        <authorList>
            <person name="Giovannini M."/>
            <person name="Petroni G."/>
            <person name="Castelli M."/>
        </authorList>
    </citation>
    <scope>NUCLEOTIDE SEQUENCE [LARGE SCALE GENOMIC DNA]</scope>
    <source>
        <strain evidence="13 14">US_Bl 15I1</strain>
    </source>
</reference>
<feature type="binding site" evidence="12">
    <location>
        <position position="80"/>
    </location>
    <ligand>
        <name>Na(+)</name>
        <dbReference type="ChEBI" id="CHEBI:29101"/>
        <note>structural</note>
    </ligand>
</feature>
<evidence type="ECO:0000256" key="11">
    <source>
        <dbReference type="ARBA" id="ARBA00035585"/>
    </source>
</evidence>